<keyword evidence="5" id="KW-1185">Reference proteome</keyword>
<dbReference type="SMART" id="SM00116">
    <property type="entry name" value="CBS"/>
    <property type="match status" value="2"/>
</dbReference>
<dbReference type="InterPro" id="IPR051257">
    <property type="entry name" value="Diverse_CBS-Domain"/>
</dbReference>
<keyword evidence="1 2" id="KW-0129">CBS domain</keyword>
<dbReference type="PANTHER" id="PTHR43080:SF2">
    <property type="entry name" value="CBS DOMAIN-CONTAINING PROTEIN"/>
    <property type="match status" value="1"/>
</dbReference>
<dbReference type="EMBL" id="WHPN01000324">
    <property type="protein sequence ID" value="KAF4407291.1"/>
    <property type="molecule type" value="Genomic_DNA"/>
</dbReference>
<feature type="domain" description="CBS" evidence="3">
    <location>
        <begin position="13"/>
        <end position="70"/>
    </location>
</feature>
<evidence type="ECO:0000259" key="3">
    <source>
        <dbReference type="PROSITE" id="PS51371"/>
    </source>
</evidence>
<dbReference type="PANTHER" id="PTHR43080">
    <property type="entry name" value="CBS DOMAIN-CONTAINING PROTEIN CBSX3, MITOCHONDRIAL"/>
    <property type="match status" value="1"/>
</dbReference>
<reference evidence="4 5" key="1">
    <citation type="submission" date="2019-10" db="EMBL/GenBank/DDBJ databases">
        <title>Streptomyces tenebrisbrunneis sp.nov., an endogenous actinomycete isolated from of Lycium ruthenicum.</title>
        <authorList>
            <person name="Ma L."/>
        </authorList>
    </citation>
    <scope>NUCLEOTIDE SEQUENCE [LARGE SCALE GENOMIC DNA]</scope>
    <source>
        <strain evidence="4 5">TRM 66187</strain>
    </source>
</reference>
<evidence type="ECO:0000256" key="1">
    <source>
        <dbReference type="ARBA" id="ARBA00023122"/>
    </source>
</evidence>
<dbReference type="InterPro" id="IPR000644">
    <property type="entry name" value="CBS_dom"/>
</dbReference>
<dbReference type="SUPFAM" id="SSF54631">
    <property type="entry name" value="CBS-domain pair"/>
    <property type="match status" value="1"/>
</dbReference>
<feature type="domain" description="CBS" evidence="3">
    <location>
        <begin position="78"/>
        <end position="137"/>
    </location>
</feature>
<protein>
    <submittedName>
        <fullName evidence="4">CBS domain-containing protein</fullName>
    </submittedName>
</protein>
<evidence type="ECO:0000313" key="4">
    <source>
        <dbReference type="EMBL" id="KAF4407291.1"/>
    </source>
</evidence>
<dbReference type="RefSeq" id="WP_098751415.1">
    <property type="nucleotide sequence ID" value="NZ_WHPN01000324.1"/>
</dbReference>
<proteinExistence type="predicted"/>
<organism evidence="4 5">
    <name type="scientific">Streptomyces lycii</name>
    <dbReference type="NCBI Taxonomy" id="2654337"/>
    <lineage>
        <taxon>Bacteria</taxon>
        <taxon>Bacillati</taxon>
        <taxon>Actinomycetota</taxon>
        <taxon>Actinomycetes</taxon>
        <taxon>Kitasatosporales</taxon>
        <taxon>Streptomycetaceae</taxon>
        <taxon>Streptomyces</taxon>
    </lineage>
</organism>
<comment type="caution">
    <text evidence="4">The sequence shown here is derived from an EMBL/GenBank/DDBJ whole genome shotgun (WGS) entry which is preliminary data.</text>
</comment>
<dbReference type="Pfam" id="PF00571">
    <property type="entry name" value="CBS"/>
    <property type="match status" value="2"/>
</dbReference>
<gene>
    <name evidence="4" type="ORF">GCU69_20590</name>
</gene>
<accession>A0ABQ7FE76</accession>
<sequence length="146" mass="16021">MAAQQNMTARDAMTAGAQCVGERQTLLDACKMMRDLEVGAVPICGDDDRLKGLITDRDIVVDCCAEGRDPADVYAGEMAGELHWVDADADISECLNLMETHQIKRLPVIDVKDDHRLVGMISETDLAKNLTDDQLAEFVEHVYAPS</sequence>
<dbReference type="InterPro" id="IPR046342">
    <property type="entry name" value="CBS_dom_sf"/>
</dbReference>
<evidence type="ECO:0000256" key="2">
    <source>
        <dbReference type="PROSITE-ProRule" id="PRU00703"/>
    </source>
</evidence>
<dbReference type="CDD" id="cd04622">
    <property type="entry name" value="CBS_pair_HRP1_like"/>
    <property type="match status" value="1"/>
</dbReference>
<name>A0ABQ7FE76_9ACTN</name>
<dbReference type="PROSITE" id="PS51371">
    <property type="entry name" value="CBS"/>
    <property type="match status" value="2"/>
</dbReference>
<dbReference type="Proteomes" id="UP000621266">
    <property type="component" value="Unassembled WGS sequence"/>
</dbReference>
<dbReference type="Gene3D" id="3.10.580.10">
    <property type="entry name" value="CBS-domain"/>
    <property type="match status" value="1"/>
</dbReference>
<evidence type="ECO:0000313" key="5">
    <source>
        <dbReference type="Proteomes" id="UP000621266"/>
    </source>
</evidence>